<dbReference type="InterPro" id="IPR057670">
    <property type="entry name" value="SH3_retrovirus"/>
</dbReference>
<dbReference type="GO" id="GO:0004519">
    <property type="term" value="F:endonuclease activity"/>
    <property type="evidence" value="ECO:0007669"/>
    <property type="project" value="UniProtKB-KW"/>
</dbReference>
<keyword evidence="2" id="KW-0548">Nucleotidyltransferase</keyword>
<accession>A0A834RR75</accession>
<feature type="compositionally biased region" description="Polar residues" evidence="17">
    <location>
        <begin position="436"/>
        <end position="449"/>
    </location>
</feature>
<proteinExistence type="predicted"/>
<keyword evidence="9" id="KW-0229">DNA integration</keyword>
<dbReference type="GO" id="GO:0003964">
    <property type="term" value="F:RNA-directed DNA polymerase activity"/>
    <property type="evidence" value="ECO:0007669"/>
    <property type="project" value="UniProtKB-KW"/>
</dbReference>
<keyword evidence="7" id="KW-0460">Magnesium</keyword>
<dbReference type="GO" id="GO:0006310">
    <property type="term" value="P:DNA recombination"/>
    <property type="evidence" value="ECO:0007669"/>
    <property type="project" value="UniProtKB-KW"/>
</dbReference>
<reference evidence="19" key="1">
    <citation type="journal article" date="2018" name="BMC Genomics">
        <title>Comparative genomics of the wheat fungal pathogen Pyrenophora tritici-repentis reveals chromosomal variations and genome plasticity.</title>
        <authorList>
            <person name="Moolhuijzen P."/>
            <person name="See P.T."/>
            <person name="Hane J.K."/>
            <person name="Shi G."/>
            <person name="Liu Z."/>
            <person name="Oliver R.P."/>
            <person name="Moffat C.S."/>
        </authorList>
    </citation>
    <scope>NUCLEOTIDE SEQUENCE [LARGE SCALE GENOMIC DNA]</scope>
    <source>
        <strain evidence="19">M4</strain>
    </source>
</reference>
<gene>
    <name evidence="19" type="ORF">PtrM4_112710</name>
</gene>
<keyword evidence="4" id="KW-0479">Metal-binding</keyword>
<keyword evidence="11" id="KW-0239">DNA-directed DNA polymerase</keyword>
<dbReference type="GO" id="GO:0046872">
    <property type="term" value="F:metal ion binding"/>
    <property type="evidence" value="ECO:0007669"/>
    <property type="project" value="UniProtKB-KW"/>
</dbReference>
<dbReference type="InterPro" id="IPR001584">
    <property type="entry name" value="Integrase_cat-core"/>
</dbReference>
<keyword evidence="14" id="KW-0511">Multifunctional enzyme</keyword>
<dbReference type="Pfam" id="PF05699">
    <property type="entry name" value="Dimer_Tnp_hAT"/>
    <property type="match status" value="1"/>
</dbReference>
<keyword evidence="5" id="KW-0255">Endonuclease</keyword>
<dbReference type="GO" id="GO:0015074">
    <property type="term" value="P:DNA integration"/>
    <property type="evidence" value="ECO:0007669"/>
    <property type="project" value="UniProtKB-KW"/>
</dbReference>
<feature type="region of interest" description="Disordered" evidence="17">
    <location>
        <begin position="1235"/>
        <end position="1256"/>
    </location>
</feature>
<dbReference type="InterPro" id="IPR008906">
    <property type="entry name" value="HATC_C_dom"/>
</dbReference>
<name>A0A834RR75_9PLEO</name>
<evidence type="ECO:0000256" key="7">
    <source>
        <dbReference type="ARBA" id="ARBA00022842"/>
    </source>
</evidence>
<feature type="compositionally biased region" description="Basic and acidic residues" evidence="17">
    <location>
        <begin position="459"/>
        <end position="468"/>
    </location>
</feature>
<evidence type="ECO:0000256" key="15">
    <source>
        <dbReference type="ARBA" id="ARBA00048173"/>
    </source>
</evidence>
<evidence type="ECO:0000256" key="3">
    <source>
        <dbReference type="ARBA" id="ARBA00022722"/>
    </source>
</evidence>
<evidence type="ECO:0000256" key="1">
    <source>
        <dbReference type="ARBA" id="ARBA00022578"/>
    </source>
</evidence>
<evidence type="ECO:0000313" key="19">
    <source>
        <dbReference type="EMBL" id="KAF7568856.1"/>
    </source>
</evidence>
<keyword evidence="13" id="KW-0233">DNA recombination</keyword>
<evidence type="ECO:0000256" key="4">
    <source>
        <dbReference type="ARBA" id="ARBA00022723"/>
    </source>
</evidence>
<keyword evidence="8" id="KW-0694">RNA-binding</keyword>
<dbReference type="KEGG" id="ptrr:90956868"/>
<evidence type="ECO:0000256" key="17">
    <source>
        <dbReference type="SAM" id="MobiDB-lite"/>
    </source>
</evidence>
<evidence type="ECO:0000259" key="18">
    <source>
        <dbReference type="PROSITE" id="PS50994"/>
    </source>
</evidence>
<keyword evidence="10" id="KW-0695">RNA-directed DNA polymerase</keyword>
<evidence type="ECO:0000256" key="9">
    <source>
        <dbReference type="ARBA" id="ARBA00022908"/>
    </source>
</evidence>
<evidence type="ECO:0000256" key="11">
    <source>
        <dbReference type="ARBA" id="ARBA00022932"/>
    </source>
</evidence>
<evidence type="ECO:0000256" key="16">
    <source>
        <dbReference type="ARBA" id="ARBA00049244"/>
    </source>
</evidence>
<feature type="region of interest" description="Disordered" evidence="17">
    <location>
        <begin position="432"/>
        <end position="468"/>
    </location>
</feature>
<dbReference type="GO" id="GO:0003723">
    <property type="term" value="F:RNA binding"/>
    <property type="evidence" value="ECO:0007669"/>
    <property type="project" value="UniProtKB-KW"/>
</dbReference>
<dbReference type="GO" id="GO:0003887">
    <property type="term" value="F:DNA-directed DNA polymerase activity"/>
    <property type="evidence" value="ECO:0007669"/>
    <property type="project" value="UniProtKB-KW"/>
</dbReference>
<dbReference type="InterPro" id="IPR012337">
    <property type="entry name" value="RNaseH-like_sf"/>
</dbReference>
<dbReference type="RefSeq" id="XP_065961200.1">
    <property type="nucleotide sequence ID" value="XM_066108015.1"/>
</dbReference>
<comment type="caution">
    <text evidence="19">The sequence shown here is derived from an EMBL/GenBank/DDBJ whole genome shotgun (WGS) entry which is preliminary data.</text>
</comment>
<dbReference type="Pfam" id="PF25597">
    <property type="entry name" value="SH3_retrovirus"/>
    <property type="match status" value="1"/>
</dbReference>
<dbReference type="GO" id="GO:0032196">
    <property type="term" value="P:transposition"/>
    <property type="evidence" value="ECO:0007669"/>
    <property type="project" value="UniProtKB-KW"/>
</dbReference>
<feature type="compositionally biased region" description="Basic and acidic residues" evidence="17">
    <location>
        <begin position="1241"/>
        <end position="1255"/>
    </location>
</feature>
<sequence>MLTLELTHVAYVEGFLTSVLGLARCRSESIHFDSGRDVLYMRQPSNVIAQLEYNGGHWLIDAEPSRRPPLSLLHSPLSTFGTSYRPSYAPKPANVVDRRAAHQIWGHPGRKAVNQLESNVTGIQLTGDHMDCLCQTCTEARMTHIISRRPAESRAQRPFYRIAIDLIYIIPMGEECIDGSKYAAHSIDEYSKWHEIATIKRKDKPTLTRWFMALIRRIQRVYDADVVAIRCDNEKGFGNDLINTTEELGMLYEPAPPGTKEPNGLTERAGGVLTQRARAMRIHAHLPKNLSHEMYRTAAYILNRTPTEALGWKTPYEIVWGRKPLVAHMRPIGCRAYVYNRDLRAADKLESRTLIGHLVGYQGTNIFRIWLPTKDTVIVTRDVTFEPTLFFDGIDGYASTLVIEEVIELLEYPEMPQDDDISIEDLLTARQRQHSRQTAPVTSAPTAGGSQVGGEMADDALKSNQPKEDTIHVIPKGYRLRGEKAPQDVNLNPTDTNLIISGKRSRKLRDLNNFAVQVYAERLGPEPLVDYLRAFSTEILCDRASASADKVPRIHQSQLPPLPKSENQLNTHMFGDQFRHAIEIEWRDLRAKGVFGHTEQSKATADSEILPLMWVFSYKTDGDGYLSRFKARLVVRGDLQAPIDDTYAATLAIRNFRALIAIANYFDLELKQYDVPTAFLNAKTNRKLYAETPKAFRHIEGEIMLVLRALYGLKEAPILWYNELRRQLVKLGLKPVEGFPCLYTSRWLILFVYVDDIVMAFHRSNAYHHRSFEKDLVDLYNIKAMGDLTWFLGIRIVRDRALHKTWLVQDAFIDKVCARFSIEAVGKAPDVPLTENWMPQSTEETDTARTKLYQQLVGSLAYIAVWGRPDVARTHVVFACHLTNPGQSHVSKIRQTWRYLLSTKALALEASASAQDMAEYLSDDPTYRDPLFFGSSDASYADEPETRRSSQGYAFKFGGLMIDWKSTVQRTVTKSTTESELLSLSLAASQMEEWMRFFAGIDLTLDCTPTIWCDNQQTVGIVTKEHDKLHTKIKHVDIHQLWIRQEVTASRINVKWVPTDHMPADGLTKLVQYNLSSILQFSAHAHCSLHRNNVRERLELFSARHVPGKGSVGIANFKLDGQHWFELEKIELALKDFYAATLLSEGKKTSLADWFSTLDCLLREISETKDHYHDIHTEDDNNFTWKYLQGCADAAWLKQEWVLHGDEEKKRWFENAQLAVKHLWETEYKGRYPVEMLPPPARKERDPDPAFDRQREHKRIRIDAPVSTTDLYEQYISTDRLHNEEAGCNEAIAYWLSRYDSQRDLARFALDMFAISPMSDECERLFSSAKLTIVDRRGRLKADIIEACECLRAWYGKPQAEGNSDIEDSENEDD</sequence>
<dbReference type="PANTHER" id="PTHR42648:SF11">
    <property type="entry name" value="TRANSPOSON TY4-P GAG-POL POLYPROTEIN"/>
    <property type="match status" value="1"/>
</dbReference>
<dbReference type="GO" id="GO:0046983">
    <property type="term" value="F:protein dimerization activity"/>
    <property type="evidence" value="ECO:0007669"/>
    <property type="project" value="InterPro"/>
</dbReference>
<dbReference type="InterPro" id="IPR013103">
    <property type="entry name" value="RVT_2"/>
</dbReference>
<dbReference type="PROSITE" id="PS50994">
    <property type="entry name" value="INTEGRASE"/>
    <property type="match status" value="1"/>
</dbReference>
<protein>
    <submittedName>
        <fullName evidence="19">Dimer-Tnp-hAT domain containing protein</fullName>
    </submittedName>
</protein>
<dbReference type="GO" id="GO:0003677">
    <property type="term" value="F:DNA binding"/>
    <property type="evidence" value="ECO:0007669"/>
    <property type="project" value="UniProtKB-KW"/>
</dbReference>
<evidence type="ECO:0000256" key="5">
    <source>
        <dbReference type="ARBA" id="ARBA00022759"/>
    </source>
</evidence>
<dbReference type="PANTHER" id="PTHR42648">
    <property type="entry name" value="TRANSPOSASE, PUTATIVE-RELATED"/>
    <property type="match status" value="1"/>
</dbReference>
<comment type="catalytic activity">
    <reaction evidence="15">
        <text>DNA(n) + a 2'-deoxyribonucleoside 5'-triphosphate = DNA(n+1) + diphosphate</text>
        <dbReference type="Rhea" id="RHEA:22508"/>
        <dbReference type="Rhea" id="RHEA-COMP:17339"/>
        <dbReference type="Rhea" id="RHEA-COMP:17340"/>
        <dbReference type="ChEBI" id="CHEBI:33019"/>
        <dbReference type="ChEBI" id="CHEBI:61560"/>
        <dbReference type="ChEBI" id="CHEBI:173112"/>
        <dbReference type="EC" id="2.7.7.49"/>
    </reaction>
</comment>
<evidence type="ECO:0000256" key="10">
    <source>
        <dbReference type="ARBA" id="ARBA00022918"/>
    </source>
</evidence>
<evidence type="ECO:0000256" key="13">
    <source>
        <dbReference type="ARBA" id="ARBA00023172"/>
    </source>
</evidence>
<keyword evidence="6" id="KW-0378">Hydrolase</keyword>
<dbReference type="CDD" id="cd09272">
    <property type="entry name" value="RNase_HI_RT_Ty1"/>
    <property type="match status" value="1"/>
</dbReference>
<dbReference type="GeneID" id="90956868"/>
<feature type="domain" description="Integrase catalytic" evidence="18">
    <location>
        <begin position="154"/>
        <end position="323"/>
    </location>
</feature>
<dbReference type="GO" id="GO:0005634">
    <property type="term" value="C:nucleus"/>
    <property type="evidence" value="ECO:0007669"/>
    <property type="project" value="UniProtKB-ARBA"/>
</dbReference>
<dbReference type="Pfam" id="PF07727">
    <property type="entry name" value="RVT_2"/>
    <property type="match status" value="1"/>
</dbReference>
<dbReference type="InterPro" id="IPR039537">
    <property type="entry name" value="Retrotran_Ty1/copia-like"/>
</dbReference>
<keyword evidence="3" id="KW-0540">Nuclease</keyword>
<dbReference type="SUPFAM" id="SSF53098">
    <property type="entry name" value="Ribonuclease H-like"/>
    <property type="match status" value="2"/>
</dbReference>
<evidence type="ECO:0000256" key="2">
    <source>
        <dbReference type="ARBA" id="ARBA00022695"/>
    </source>
</evidence>
<dbReference type="EMBL" id="NQIK02000006">
    <property type="protein sequence ID" value="KAF7568856.1"/>
    <property type="molecule type" value="Genomic_DNA"/>
</dbReference>
<dbReference type="GO" id="GO:0016787">
    <property type="term" value="F:hydrolase activity"/>
    <property type="evidence" value="ECO:0007669"/>
    <property type="project" value="UniProtKB-KW"/>
</dbReference>
<evidence type="ECO:0000256" key="12">
    <source>
        <dbReference type="ARBA" id="ARBA00023125"/>
    </source>
</evidence>
<evidence type="ECO:0000313" key="20">
    <source>
        <dbReference type="Proteomes" id="UP000245464"/>
    </source>
</evidence>
<keyword evidence="1" id="KW-0815">Transposition</keyword>
<organism evidence="19 20">
    <name type="scientific">Pyrenophora tritici-repentis</name>
    <dbReference type="NCBI Taxonomy" id="45151"/>
    <lineage>
        <taxon>Eukaryota</taxon>
        <taxon>Fungi</taxon>
        <taxon>Dikarya</taxon>
        <taxon>Ascomycota</taxon>
        <taxon>Pezizomycotina</taxon>
        <taxon>Dothideomycetes</taxon>
        <taxon>Pleosporomycetidae</taxon>
        <taxon>Pleosporales</taxon>
        <taxon>Pleosporineae</taxon>
        <taxon>Pleosporaceae</taxon>
        <taxon>Pyrenophora</taxon>
    </lineage>
</organism>
<keyword evidence="11" id="KW-0808">Transferase</keyword>
<comment type="catalytic activity">
    <reaction evidence="16">
        <text>DNA(n) + a 2'-deoxyribonucleoside 5'-triphosphate = DNA(n+1) + diphosphate</text>
        <dbReference type="Rhea" id="RHEA:22508"/>
        <dbReference type="Rhea" id="RHEA-COMP:17339"/>
        <dbReference type="Rhea" id="RHEA-COMP:17340"/>
        <dbReference type="ChEBI" id="CHEBI:33019"/>
        <dbReference type="ChEBI" id="CHEBI:61560"/>
        <dbReference type="ChEBI" id="CHEBI:173112"/>
        <dbReference type="EC" id="2.7.7.7"/>
    </reaction>
</comment>
<evidence type="ECO:0000256" key="14">
    <source>
        <dbReference type="ARBA" id="ARBA00023268"/>
    </source>
</evidence>
<evidence type="ECO:0000256" key="8">
    <source>
        <dbReference type="ARBA" id="ARBA00022884"/>
    </source>
</evidence>
<dbReference type="Proteomes" id="UP000245464">
    <property type="component" value="Chromosome 6"/>
</dbReference>
<evidence type="ECO:0000256" key="6">
    <source>
        <dbReference type="ARBA" id="ARBA00022801"/>
    </source>
</evidence>
<dbReference type="Gene3D" id="3.30.420.10">
    <property type="entry name" value="Ribonuclease H-like superfamily/Ribonuclease H"/>
    <property type="match status" value="1"/>
</dbReference>
<dbReference type="InterPro" id="IPR036397">
    <property type="entry name" value="RNaseH_sf"/>
</dbReference>
<keyword evidence="12" id="KW-0238">DNA-binding</keyword>